<keyword evidence="4" id="KW-0808">Transferase</keyword>
<evidence type="ECO:0000256" key="6">
    <source>
        <dbReference type="ARBA" id="ARBA00022729"/>
    </source>
</evidence>
<comment type="catalytic activity">
    <reaction evidence="13">
        <text>L-threonyl-[protein] + ATP = O-phospho-L-threonyl-[protein] + ADP + H(+)</text>
        <dbReference type="Rhea" id="RHEA:46608"/>
        <dbReference type="Rhea" id="RHEA-COMP:11060"/>
        <dbReference type="Rhea" id="RHEA-COMP:11605"/>
        <dbReference type="ChEBI" id="CHEBI:15378"/>
        <dbReference type="ChEBI" id="CHEBI:30013"/>
        <dbReference type="ChEBI" id="CHEBI:30616"/>
        <dbReference type="ChEBI" id="CHEBI:61977"/>
        <dbReference type="ChEBI" id="CHEBI:456216"/>
        <dbReference type="EC" id="2.7.11.1"/>
    </reaction>
</comment>
<keyword evidence="9 15" id="KW-0067">ATP-binding</keyword>
<dbReference type="GO" id="GO:0016020">
    <property type="term" value="C:membrane"/>
    <property type="evidence" value="ECO:0007669"/>
    <property type="project" value="UniProtKB-SubCell"/>
</dbReference>
<gene>
    <name evidence="18" type="ORF">LWI28_027650</name>
</gene>
<dbReference type="InterPro" id="IPR001245">
    <property type="entry name" value="Ser-Thr/Tyr_kinase_cat_dom"/>
</dbReference>
<dbReference type="InterPro" id="IPR011009">
    <property type="entry name" value="Kinase-like_dom_sf"/>
</dbReference>
<evidence type="ECO:0000256" key="15">
    <source>
        <dbReference type="PROSITE-ProRule" id="PRU10141"/>
    </source>
</evidence>
<evidence type="ECO:0000256" key="13">
    <source>
        <dbReference type="ARBA" id="ARBA00047899"/>
    </source>
</evidence>
<dbReference type="SUPFAM" id="SSF56112">
    <property type="entry name" value="Protein kinase-like (PK-like)"/>
    <property type="match status" value="1"/>
</dbReference>
<evidence type="ECO:0000313" key="18">
    <source>
        <dbReference type="EMBL" id="KAI9175116.1"/>
    </source>
</evidence>
<dbReference type="InterPro" id="IPR008271">
    <property type="entry name" value="Ser/Thr_kinase_AS"/>
</dbReference>
<keyword evidence="5 16" id="KW-0812">Transmembrane</keyword>
<sequence>MEPKNFFTFTTLLHKGTIIIMITIFTTLTNHSRALDRQYEACVPRTCGNRLNISYPFWISQEQESFCGYPNFEITCKDEEPVLRISNEDCIIKDIFYANGSLLVASAAVYEETCPTPLHNLSLSRTPFILTSTDTSLFFWYNCTKKPSDYYTYPIDCASNSTPYSFANFHEDILVKVNYSVDSCQNSVYVPVDVHNNGIDVGNLLQMNYTEILKTGFILNWTAHSCSSCEVSGGRCGFDDKKFVCFCADKPHVETCFHGIASAVGGIFMCTSIIICIYIWRKNSSTITTVMFWKKTKNNRDLEAFIRNYGSLAPKRYSFSNVKKMTNSFKDKLGQGGYGGVYKGKLQDGQLVAVKVLNTSKGNGQDFINEVASISRTSHVNVVMLLGFCLEGSKRALIYEFMLNGSLEKFIHRKDTSKTNQHLGWEKLYQIGLGIARGLEYLHRGCNTRILHFDIKPHNILLDEDFCPKISDFGLAKLSPKNESIVSMLEARGTIGYIAPEVFNRNFGGVSHKSDVYSYGMMVLEMVGGRKNLHLGVDNSSEIYFPKWIYKHLELGDEIRLSGAMTSEENDMAKKMIFVGLWCIQTIPLDRPSMQKVIDMLQGSIETLKIPPNPFHSTSPRQTLIDSATVSIS</sequence>
<evidence type="ECO:0000256" key="11">
    <source>
        <dbReference type="ARBA" id="ARBA00023136"/>
    </source>
</evidence>
<dbReference type="InterPro" id="IPR025287">
    <property type="entry name" value="WAK_GUB"/>
</dbReference>
<keyword evidence="3" id="KW-0723">Serine/threonine-protein kinase</keyword>
<dbReference type="Gene3D" id="3.30.200.20">
    <property type="entry name" value="Phosphorylase Kinase, domain 1"/>
    <property type="match status" value="1"/>
</dbReference>
<dbReference type="PANTHER" id="PTHR27009">
    <property type="entry name" value="RUST RESISTANCE KINASE LR10-RELATED"/>
    <property type="match status" value="1"/>
</dbReference>
<dbReference type="FunFam" id="1.10.510.10:FF:000590">
    <property type="entry name" value="PR5-like receptor kinase"/>
    <property type="match status" value="1"/>
</dbReference>
<evidence type="ECO:0000256" key="7">
    <source>
        <dbReference type="ARBA" id="ARBA00022741"/>
    </source>
</evidence>
<keyword evidence="7 15" id="KW-0547">Nucleotide-binding</keyword>
<protein>
    <recommendedName>
        <fullName evidence="2">non-specific serine/threonine protein kinase</fullName>
        <ecNumber evidence="2">2.7.11.1</ecNumber>
    </recommendedName>
</protein>
<evidence type="ECO:0000256" key="16">
    <source>
        <dbReference type="SAM" id="Phobius"/>
    </source>
</evidence>
<dbReference type="PROSITE" id="PS00108">
    <property type="entry name" value="PROTEIN_KINASE_ST"/>
    <property type="match status" value="1"/>
</dbReference>
<keyword evidence="10 16" id="KW-1133">Transmembrane helix</keyword>
<dbReference type="FunFam" id="3.30.200.20:FF:000178">
    <property type="entry name" value="serine/threonine-protein kinase PBS1-like"/>
    <property type="match status" value="1"/>
</dbReference>
<organism evidence="18 19">
    <name type="scientific">Acer negundo</name>
    <name type="common">Box elder</name>
    <dbReference type="NCBI Taxonomy" id="4023"/>
    <lineage>
        <taxon>Eukaryota</taxon>
        <taxon>Viridiplantae</taxon>
        <taxon>Streptophyta</taxon>
        <taxon>Embryophyta</taxon>
        <taxon>Tracheophyta</taxon>
        <taxon>Spermatophyta</taxon>
        <taxon>Magnoliopsida</taxon>
        <taxon>eudicotyledons</taxon>
        <taxon>Gunneridae</taxon>
        <taxon>Pentapetalae</taxon>
        <taxon>rosids</taxon>
        <taxon>malvids</taxon>
        <taxon>Sapindales</taxon>
        <taxon>Sapindaceae</taxon>
        <taxon>Hippocastanoideae</taxon>
        <taxon>Acereae</taxon>
        <taxon>Acer</taxon>
    </lineage>
</organism>
<accession>A0AAD5NQY7</accession>
<evidence type="ECO:0000256" key="4">
    <source>
        <dbReference type="ARBA" id="ARBA00022679"/>
    </source>
</evidence>
<evidence type="ECO:0000256" key="3">
    <source>
        <dbReference type="ARBA" id="ARBA00022527"/>
    </source>
</evidence>
<comment type="catalytic activity">
    <reaction evidence="14">
        <text>L-seryl-[protein] + ATP = O-phospho-L-seryl-[protein] + ADP + H(+)</text>
        <dbReference type="Rhea" id="RHEA:17989"/>
        <dbReference type="Rhea" id="RHEA-COMP:9863"/>
        <dbReference type="Rhea" id="RHEA-COMP:11604"/>
        <dbReference type="ChEBI" id="CHEBI:15378"/>
        <dbReference type="ChEBI" id="CHEBI:29999"/>
        <dbReference type="ChEBI" id="CHEBI:30616"/>
        <dbReference type="ChEBI" id="CHEBI:83421"/>
        <dbReference type="ChEBI" id="CHEBI:456216"/>
        <dbReference type="EC" id="2.7.11.1"/>
    </reaction>
</comment>
<evidence type="ECO:0000256" key="14">
    <source>
        <dbReference type="ARBA" id="ARBA00048679"/>
    </source>
</evidence>
<evidence type="ECO:0000259" key="17">
    <source>
        <dbReference type="PROSITE" id="PS50011"/>
    </source>
</evidence>
<evidence type="ECO:0000256" key="5">
    <source>
        <dbReference type="ARBA" id="ARBA00022692"/>
    </source>
</evidence>
<dbReference type="AlphaFoldDB" id="A0AAD5NQY7"/>
<dbReference type="GO" id="GO:0030247">
    <property type="term" value="F:polysaccharide binding"/>
    <property type="evidence" value="ECO:0007669"/>
    <property type="project" value="InterPro"/>
</dbReference>
<dbReference type="PROSITE" id="PS50011">
    <property type="entry name" value="PROTEIN_KINASE_DOM"/>
    <property type="match status" value="1"/>
</dbReference>
<dbReference type="EMBL" id="JAJSOW010000103">
    <property type="protein sequence ID" value="KAI9175116.1"/>
    <property type="molecule type" value="Genomic_DNA"/>
</dbReference>
<dbReference type="InterPro" id="IPR000719">
    <property type="entry name" value="Prot_kinase_dom"/>
</dbReference>
<dbReference type="Pfam" id="PF13947">
    <property type="entry name" value="GUB_WAK_bind"/>
    <property type="match status" value="1"/>
</dbReference>
<evidence type="ECO:0000256" key="12">
    <source>
        <dbReference type="ARBA" id="ARBA00023180"/>
    </source>
</evidence>
<feature type="transmembrane region" description="Helical" evidence="16">
    <location>
        <begin position="260"/>
        <end position="280"/>
    </location>
</feature>
<dbReference type="InterPro" id="IPR017441">
    <property type="entry name" value="Protein_kinase_ATP_BS"/>
</dbReference>
<keyword evidence="8" id="KW-0418">Kinase</keyword>
<reference evidence="18" key="2">
    <citation type="submission" date="2023-02" db="EMBL/GenBank/DDBJ databases">
        <authorList>
            <person name="Swenson N.G."/>
            <person name="Wegrzyn J.L."/>
            <person name="Mcevoy S.L."/>
        </authorList>
    </citation>
    <scope>NUCLEOTIDE SEQUENCE</scope>
    <source>
        <strain evidence="18">91603</strain>
        <tissue evidence="18">Leaf</tissue>
    </source>
</reference>
<dbReference type="GO" id="GO:0005524">
    <property type="term" value="F:ATP binding"/>
    <property type="evidence" value="ECO:0007669"/>
    <property type="project" value="UniProtKB-UniRule"/>
</dbReference>
<keyword evidence="11 16" id="KW-0472">Membrane</keyword>
<keyword evidence="19" id="KW-1185">Reference proteome</keyword>
<dbReference type="PROSITE" id="PS00107">
    <property type="entry name" value="PROTEIN_KINASE_ATP"/>
    <property type="match status" value="1"/>
</dbReference>
<feature type="transmembrane region" description="Helical" evidence="16">
    <location>
        <begin position="6"/>
        <end position="28"/>
    </location>
</feature>
<dbReference type="EC" id="2.7.11.1" evidence="2"/>
<evidence type="ECO:0000256" key="10">
    <source>
        <dbReference type="ARBA" id="ARBA00022989"/>
    </source>
</evidence>
<keyword evidence="12" id="KW-0325">Glycoprotein</keyword>
<name>A0AAD5NQY7_ACENE</name>
<reference evidence="18" key="1">
    <citation type="journal article" date="2022" name="Plant J.">
        <title>Strategies of tolerance reflected in two North American maple genomes.</title>
        <authorList>
            <person name="McEvoy S.L."/>
            <person name="Sezen U.U."/>
            <person name="Trouern-Trend A."/>
            <person name="McMahon S.M."/>
            <person name="Schaberg P.G."/>
            <person name="Yang J."/>
            <person name="Wegrzyn J.L."/>
            <person name="Swenson N.G."/>
        </authorList>
    </citation>
    <scope>NUCLEOTIDE SEQUENCE</scope>
    <source>
        <strain evidence="18">91603</strain>
    </source>
</reference>
<dbReference type="InterPro" id="IPR045874">
    <property type="entry name" value="LRK10/LRL21-25-like"/>
</dbReference>
<dbReference type="Gene3D" id="1.10.510.10">
    <property type="entry name" value="Transferase(Phosphotransferase) domain 1"/>
    <property type="match status" value="1"/>
</dbReference>
<evidence type="ECO:0000256" key="2">
    <source>
        <dbReference type="ARBA" id="ARBA00012513"/>
    </source>
</evidence>
<comment type="subcellular location">
    <subcellularLocation>
        <location evidence="1">Membrane</location>
        <topology evidence="1">Single-pass type I membrane protein</topology>
    </subcellularLocation>
</comment>
<comment type="caution">
    <text evidence="18">The sequence shown here is derived from an EMBL/GenBank/DDBJ whole genome shotgun (WGS) entry which is preliminary data.</text>
</comment>
<keyword evidence="6" id="KW-0732">Signal</keyword>
<evidence type="ECO:0000313" key="19">
    <source>
        <dbReference type="Proteomes" id="UP001064489"/>
    </source>
</evidence>
<proteinExistence type="predicted"/>
<evidence type="ECO:0000256" key="8">
    <source>
        <dbReference type="ARBA" id="ARBA00022777"/>
    </source>
</evidence>
<dbReference type="Pfam" id="PF07714">
    <property type="entry name" value="PK_Tyr_Ser-Thr"/>
    <property type="match status" value="1"/>
</dbReference>
<dbReference type="SMART" id="SM00220">
    <property type="entry name" value="S_TKc"/>
    <property type="match status" value="1"/>
</dbReference>
<evidence type="ECO:0000256" key="1">
    <source>
        <dbReference type="ARBA" id="ARBA00004479"/>
    </source>
</evidence>
<dbReference type="InterPro" id="IPR032872">
    <property type="entry name" value="WAK_assoc_C"/>
</dbReference>
<dbReference type="Proteomes" id="UP001064489">
    <property type="component" value="Chromosome 8"/>
</dbReference>
<dbReference type="GO" id="GO:0004674">
    <property type="term" value="F:protein serine/threonine kinase activity"/>
    <property type="evidence" value="ECO:0007669"/>
    <property type="project" value="UniProtKB-KW"/>
</dbReference>
<feature type="binding site" evidence="15">
    <location>
        <position position="355"/>
    </location>
    <ligand>
        <name>ATP</name>
        <dbReference type="ChEBI" id="CHEBI:30616"/>
    </ligand>
</feature>
<dbReference type="Pfam" id="PF14380">
    <property type="entry name" value="WAK_assoc"/>
    <property type="match status" value="1"/>
</dbReference>
<evidence type="ECO:0000256" key="9">
    <source>
        <dbReference type="ARBA" id="ARBA00022840"/>
    </source>
</evidence>
<feature type="domain" description="Protein kinase" evidence="17">
    <location>
        <begin position="327"/>
        <end position="616"/>
    </location>
</feature>